<evidence type="ECO:0000313" key="6">
    <source>
        <dbReference type="Proteomes" id="UP000029078"/>
    </source>
</evidence>
<proteinExistence type="predicted"/>
<evidence type="ECO:0000313" key="5">
    <source>
        <dbReference type="EMBL" id="KFI86765.1"/>
    </source>
</evidence>
<dbReference type="InterPro" id="IPR008920">
    <property type="entry name" value="TF_FadR/GntR_C"/>
</dbReference>
<gene>
    <name evidence="5" type="ORF">BRUM_2007</name>
</gene>
<name>A0A087CU15_BIFRU</name>
<evidence type="ECO:0000256" key="2">
    <source>
        <dbReference type="ARBA" id="ARBA00023125"/>
    </source>
</evidence>
<dbReference type="EMBL" id="JGZL01000013">
    <property type="protein sequence ID" value="KFI86765.1"/>
    <property type="molecule type" value="Genomic_DNA"/>
</dbReference>
<dbReference type="eggNOG" id="COG2186">
    <property type="taxonomic scope" value="Bacteria"/>
</dbReference>
<keyword evidence="2" id="KW-0238">DNA-binding</keyword>
<dbReference type="Gene3D" id="1.20.120.530">
    <property type="entry name" value="GntR ligand-binding domain-like"/>
    <property type="match status" value="1"/>
</dbReference>
<dbReference type="PANTHER" id="PTHR43537">
    <property type="entry name" value="TRANSCRIPTIONAL REGULATOR, GNTR FAMILY"/>
    <property type="match status" value="1"/>
</dbReference>
<dbReference type="AlphaFoldDB" id="A0A087CU15"/>
<dbReference type="STRING" id="78346.BRUM_2007"/>
<accession>A0A087CU15</accession>
<evidence type="ECO:0000256" key="3">
    <source>
        <dbReference type="ARBA" id="ARBA00023163"/>
    </source>
</evidence>
<comment type="caution">
    <text evidence="5">The sequence shown here is derived from an EMBL/GenBank/DDBJ whole genome shotgun (WGS) entry which is preliminary data.</text>
</comment>
<organism evidence="5 6">
    <name type="scientific">Bifidobacterium ruminantium</name>
    <dbReference type="NCBI Taxonomy" id="78346"/>
    <lineage>
        <taxon>Bacteria</taxon>
        <taxon>Bacillati</taxon>
        <taxon>Actinomycetota</taxon>
        <taxon>Actinomycetes</taxon>
        <taxon>Bifidobacteriales</taxon>
        <taxon>Bifidobacteriaceae</taxon>
        <taxon>Bifidobacterium</taxon>
    </lineage>
</organism>
<evidence type="ECO:0000256" key="1">
    <source>
        <dbReference type="ARBA" id="ARBA00023015"/>
    </source>
</evidence>
<sequence>MGLRHCRSWTANEGAMAIEARLADVSHEWSNIIELRDLVEPHVAALAASKATESDLITLNAIIERSNPRMQPKESLHFDMNFHLAVAKSTGNPLVAALLEFVNDSTESARLKTHETMVLRELSIEGHRRIFDCIRRGDSEGAQFAMEQHLREVGGVVDE</sequence>
<reference evidence="5 6" key="1">
    <citation type="submission" date="2014-03" db="EMBL/GenBank/DDBJ databases">
        <title>Genomics of Bifidobacteria.</title>
        <authorList>
            <person name="Ventura M."/>
            <person name="Milani C."/>
            <person name="Lugli G.A."/>
        </authorList>
    </citation>
    <scope>NUCLEOTIDE SEQUENCE [LARGE SCALE GENOMIC DNA]</scope>
    <source>
        <strain evidence="5 6">LMG 21811</strain>
    </source>
</reference>
<dbReference type="Proteomes" id="UP000029078">
    <property type="component" value="Unassembled WGS sequence"/>
</dbReference>
<dbReference type="SMART" id="SM00895">
    <property type="entry name" value="FCD"/>
    <property type="match status" value="1"/>
</dbReference>
<protein>
    <recommendedName>
        <fullName evidence="4">GntR C-terminal domain-containing protein</fullName>
    </recommendedName>
</protein>
<keyword evidence="6" id="KW-1185">Reference proteome</keyword>
<dbReference type="GO" id="GO:0003677">
    <property type="term" value="F:DNA binding"/>
    <property type="evidence" value="ECO:0007669"/>
    <property type="project" value="UniProtKB-KW"/>
</dbReference>
<keyword evidence="3" id="KW-0804">Transcription</keyword>
<dbReference type="PANTHER" id="PTHR43537:SF5">
    <property type="entry name" value="UXU OPERON TRANSCRIPTIONAL REGULATOR"/>
    <property type="match status" value="1"/>
</dbReference>
<feature type="domain" description="GntR C-terminal" evidence="4">
    <location>
        <begin position="31"/>
        <end position="152"/>
    </location>
</feature>
<dbReference type="SUPFAM" id="SSF48008">
    <property type="entry name" value="GntR ligand-binding domain-like"/>
    <property type="match status" value="1"/>
</dbReference>
<keyword evidence="1" id="KW-0805">Transcription regulation</keyword>
<dbReference type="InterPro" id="IPR011711">
    <property type="entry name" value="GntR_C"/>
</dbReference>
<evidence type="ECO:0000259" key="4">
    <source>
        <dbReference type="SMART" id="SM00895"/>
    </source>
</evidence>
<dbReference type="Pfam" id="PF07729">
    <property type="entry name" value="FCD"/>
    <property type="match status" value="1"/>
</dbReference>